<name>A0A6H1TWV8_9CYAN</name>
<dbReference type="AlphaFoldDB" id="A0A6H1TWV8"/>
<evidence type="ECO:0000256" key="1">
    <source>
        <dbReference type="SAM" id="MobiDB-lite"/>
    </source>
</evidence>
<sequence>MRTLFSSEKTGKNIVDVDGYPAMIALHPRRDRQQRSPPQSMQVITTFNRA</sequence>
<protein>
    <submittedName>
        <fullName evidence="2">Uncharacterized protein</fullName>
    </submittedName>
</protein>
<organism evidence="2 3">
    <name type="scientific">Oxynema aestuarii AP17</name>
    <dbReference type="NCBI Taxonomy" id="2064643"/>
    <lineage>
        <taxon>Bacteria</taxon>
        <taxon>Bacillati</taxon>
        <taxon>Cyanobacteriota</taxon>
        <taxon>Cyanophyceae</taxon>
        <taxon>Oscillatoriophycideae</taxon>
        <taxon>Oscillatoriales</taxon>
        <taxon>Oscillatoriaceae</taxon>
        <taxon>Oxynema</taxon>
        <taxon>Oxynema aestuarii</taxon>
    </lineage>
</organism>
<dbReference type="RefSeq" id="WP_168568792.1">
    <property type="nucleotide sequence ID" value="NZ_CP051167.1"/>
</dbReference>
<reference evidence="2 3" key="1">
    <citation type="submission" date="2020-04" db="EMBL/GenBank/DDBJ databases">
        <authorList>
            <person name="Basu S."/>
            <person name="Maruthanayagam V."/>
            <person name="Chakraborty S."/>
            <person name="Pramanik A."/>
            <person name="Mukherjee J."/>
            <person name="Brink B."/>
        </authorList>
    </citation>
    <scope>NUCLEOTIDE SEQUENCE [LARGE SCALE GENOMIC DNA]</scope>
    <source>
        <strain evidence="2 3">AP17</strain>
    </source>
</reference>
<evidence type="ECO:0000313" key="3">
    <source>
        <dbReference type="Proteomes" id="UP000500857"/>
    </source>
</evidence>
<dbReference type="Proteomes" id="UP000500857">
    <property type="component" value="Chromosome"/>
</dbReference>
<proteinExistence type="predicted"/>
<gene>
    <name evidence="2" type="ORF">HCG48_08640</name>
</gene>
<evidence type="ECO:0000313" key="2">
    <source>
        <dbReference type="EMBL" id="QIZ70637.1"/>
    </source>
</evidence>
<dbReference type="KEGG" id="oxy:HCG48_08640"/>
<dbReference type="EMBL" id="CP051167">
    <property type="protein sequence ID" value="QIZ70637.1"/>
    <property type="molecule type" value="Genomic_DNA"/>
</dbReference>
<keyword evidence="3" id="KW-1185">Reference proteome</keyword>
<feature type="region of interest" description="Disordered" evidence="1">
    <location>
        <begin position="29"/>
        <end position="50"/>
    </location>
</feature>
<accession>A0A6H1TWV8</accession>